<keyword evidence="3" id="KW-1185">Reference proteome</keyword>
<dbReference type="InterPro" id="IPR007332">
    <property type="entry name" value="DUF411"/>
</dbReference>
<dbReference type="RefSeq" id="WP_345422027.1">
    <property type="nucleotide sequence ID" value="NZ_AP031496.1"/>
</dbReference>
<gene>
    <name evidence="2" type="ORF">GCM10025791_23430</name>
</gene>
<evidence type="ECO:0000313" key="3">
    <source>
        <dbReference type="Proteomes" id="UP001409585"/>
    </source>
</evidence>
<protein>
    <recommendedName>
        <fullName evidence="4">Metal-binding protein</fullName>
    </recommendedName>
</protein>
<feature type="signal peptide" evidence="1">
    <location>
        <begin position="1"/>
        <end position="20"/>
    </location>
</feature>
<comment type="caution">
    <text evidence="2">The sequence shown here is derived from an EMBL/GenBank/DDBJ whole genome shotgun (WGS) entry which is preliminary data.</text>
</comment>
<proteinExistence type="predicted"/>
<accession>A0AAV3U352</accession>
<sequence length="170" mass="18334">MRKILLFTAILILGACSENSADGASGSALLTNEDETSSLALTVYKTPTCGCCGAWVDHMENAGFSITVHDQEDLNPIKDKHKIAPSNQSCHTGILDGYVFEGHIPAHIVKRFLKEQPEDTLGLTVPGMPLGSPGMEMNDRFHAYDVLLMKADGSTSVYEHIAKPEDSKGS</sequence>
<keyword evidence="1" id="KW-0732">Signal</keyword>
<dbReference type="PROSITE" id="PS51257">
    <property type="entry name" value="PROKAR_LIPOPROTEIN"/>
    <property type="match status" value="1"/>
</dbReference>
<evidence type="ECO:0000313" key="2">
    <source>
        <dbReference type="EMBL" id="GAA4943914.1"/>
    </source>
</evidence>
<dbReference type="Pfam" id="PF04214">
    <property type="entry name" value="DUF411"/>
    <property type="match status" value="1"/>
</dbReference>
<dbReference type="AlphaFoldDB" id="A0AAV3U352"/>
<feature type="chain" id="PRO_5043472607" description="Metal-binding protein" evidence="1">
    <location>
        <begin position="21"/>
        <end position="170"/>
    </location>
</feature>
<reference evidence="3" key="1">
    <citation type="journal article" date="2019" name="Int. J. Syst. Evol. Microbiol.">
        <title>The Global Catalogue of Microorganisms (GCM) 10K type strain sequencing project: providing services to taxonomists for standard genome sequencing and annotation.</title>
        <authorList>
            <consortium name="The Broad Institute Genomics Platform"/>
            <consortium name="The Broad Institute Genome Sequencing Center for Infectious Disease"/>
            <person name="Wu L."/>
            <person name="Ma J."/>
        </authorList>
    </citation>
    <scope>NUCLEOTIDE SEQUENCE [LARGE SCALE GENOMIC DNA]</scope>
    <source>
        <strain evidence="3">JCM 19134</strain>
    </source>
</reference>
<dbReference type="EMBL" id="BAABLX010000020">
    <property type="protein sequence ID" value="GAA4943914.1"/>
    <property type="molecule type" value="Genomic_DNA"/>
</dbReference>
<evidence type="ECO:0000256" key="1">
    <source>
        <dbReference type="SAM" id="SignalP"/>
    </source>
</evidence>
<evidence type="ECO:0008006" key="4">
    <source>
        <dbReference type="Google" id="ProtNLM"/>
    </source>
</evidence>
<organism evidence="2 3">
    <name type="scientific">Halioxenophilus aromaticivorans</name>
    <dbReference type="NCBI Taxonomy" id="1306992"/>
    <lineage>
        <taxon>Bacteria</taxon>
        <taxon>Pseudomonadati</taxon>
        <taxon>Pseudomonadota</taxon>
        <taxon>Gammaproteobacteria</taxon>
        <taxon>Alteromonadales</taxon>
        <taxon>Alteromonadaceae</taxon>
        <taxon>Halioxenophilus</taxon>
    </lineage>
</organism>
<dbReference type="Proteomes" id="UP001409585">
    <property type="component" value="Unassembled WGS sequence"/>
</dbReference>
<name>A0AAV3U352_9ALTE</name>